<evidence type="ECO:0000256" key="1">
    <source>
        <dbReference type="SAM" id="Phobius"/>
    </source>
</evidence>
<protein>
    <recommendedName>
        <fullName evidence="4">Zinc ribbon domain-containing protein</fullName>
    </recommendedName>
</protein>
<dbReference type="AlphaFoldDB" id="A0A0W1AVV1"/>
<dbReference type="EMBL" id="LCZJ02000026">
    <property type="protein sequence ID" value="KTD85467.1"/>
    <property type="molecule type" value="Genomic_DNA"/>
</dbReference>
<proteinExistence type="predicted"/>
<feature type="transmembrane region" description="Helical" evidence="1">
    <location>
        <begin position="53"/>
        <end position="73"/>
    </location>
</feature>
<keyword evidence="3" id="KW-1185">Reference proteome</keyword>
<feature type="transmembrane region" description="Helical" evidence="1">
    <location>
        <begin position="79"/>
        <end position="98"/>
    </location>
</feature>
<dbReference type="OrthoDB" id="2164897at2"/>
<keyword evidence="1" id="KW-1133">Transmembrane helix</keyword>
<evidence type="ECO:0000313" key="3">
    <source>
        <dbReference type="Proteomes" id="UP000054709"/>
    </source>
</evidence>
<feature type="transmembrane region" description="Helical" evidence="1">
    <location>
        <begin position="189"/>
        <end position="210"/>
    </location>
</feature>
<reference evidence="2 3" key="1">
    <citation type="journal article" date="2015" name="Int. Biodeterior. Biodegradation">
        <title>Physiological and genetic screening methods for the isolation of methyl tert-butyl ether-degrading bacteria for bioremediation purposes.</title>
        <authorList>
            <person name="Guisado I.M."/>
            <person name="Purswani J."/>
            <person name="Gonzalez Lopez J."/>
            <person name="Pozo C."/>
        </authorList>
    </citation>
    <scope>NUCLEOTIDE SEQUENCE [LARGE SCALE GENOMIC DNA]</scope>
    <source>
        <strain evidence="2 3">SH7</strain>
    </source>
</reference>
<organism evidence="2 3">
    <name type="scientific">Paenibacillus etheri</name>
    <dbReference type="NCBI Taxonomy" id="1306852"/>
    <lineage>
        <taxon>Bacteria</taxon>
        <taxon>Bacillati</taxon>
        <taxon>Bacillota</taxon>
        <taxon>Bacilli</taxon>
        <taxon>Bacillales</taxon>
        <taxon>Paenibacillaceae</taxon>
        <taxon>Paenibacillus</taxon>
    </lineage>
</organism>
<dbReference type="RefSeq" id="WP_060624321.1">
    <property type="nucleotide sequence ID" value="NZ_LCZJ02000026.1"/>
</dbReference>
<sequence length="224" mass="25976">MTKCIRCNVTVDNQHNRCPLCSKPLKIRGESATEYPSYKEVYQVTKPFTVAKLFLFLTISAIVLSITINALTYHINPRIWSIIVSTGLIYAWIVVKDTILSNKHIGRKILYHYVMLSIFLLVIDIFVGFRGWSTNYAIPLFGVAATFIMTMLAIVQKSLWRHDIGYILAMFFINLCPMLLFVFNLSHVIWTSVFSIVYSLLTIIGMIIFSDRKFISEIRRRFHY</sequence>
<feature type="transmembrane region" description="Helical" evidence="1">
    <location>
        <begin position="136"/>
        <end position="155"/>
    </location>
</feature>
<feature type="transmembrane region" description="Helical" evidence="1">
    <location>
        <begin position="164"/>
        <end position="183"/>
    </location>
</feature>
<dbReference type="InterPro" id="IPR046283">
    <property type="entry name" value="DUF6320"/>
</dbReference>
<keyword evidence="1" id="KW-0812">Transmembrane</keyword>
<gene>
    <name evidence="2" type="ORF">UQ64_18335</name>
</gene>
<dbReference type="Pfam" id="PF19845">
    <property type="entry name" value="DUF6320"/>
    <property type="match status" value="1"/>
</dbReference>
<evidence type="ECO:0000313" key="2">
    <source>
        <dbReference type="EMBL" id="KTD85467.1"/>
    </source>
</evidence>
<comment type="caution">
    <text evidence="2">The sequence shown here is derived from an EMBL/GenBank/DDBJ whole genome shotgun (WGS) entry which is preliminary data.</text>
</comment>
<accession>A0A0W1AVV1</accession>
<dbReference type="Proteomes" id="UP000054709">
    <property type="component" value="Unassembled WGS sequence"/>
</dbReference>
<keyword evidence="1" id="KW-0472">Membrane</keyword>
<name>A0A0W1AVV1_9BACL</name>
<feature type="transmembrane region" description="Helical" evidence="1">
    <location>
        <begin position="110"/>
        <end position="130"/>
    </location>
</feature>
<evidence type="ECO:0008006" key="4">
    <source>
        <dbReference type="Google" id="ProtNLM"/>
    </source>
</evidence>